<comment type="caution">
    <text evidence="7">The sequence shown here is derived from an EMBL/GenBank/DDBJ whole genome shotgun (WGS) entry which is preliminary data.</text>
</comment>
<evidence type="ECO:0000313" key="8">
    <source>
        <dbReference type="Proteomes" id="UP001156903"/>
    </source>
</evidence>
<keyword evidence="2" id="KW-1003">Cell membrane</keyword>
<comment type="subcellular location">
    <subcellularLocation>
        <location evidence="1">Cell membrane</location>
        <topology evidence="1">Multi-pass membrane protein</topology>
    </subcellularLocation>
</comment>
<organism evidence="7 8">
    <name type="scientific">Hydrogenophaga electricum</name>
    <dbReference type="NCBI Taxonomy" id="1230953"/>
    <lineage>
        <taxon>Bacteria</taxon>
        <taxon>Pseudomonadati</taxon>
        <taxon>Pseudomonadota</taxon>
        <taxon>Betaproteobacteria</taxon>
        <taxon>Burkholderiales</taxon>
        <taxon>Comamonadaceae</taxon>
        <taxon>Hydrogenophaga</taxon>
    </lineage>
</organism>
<evidence type="ECO:0000256" key="5">
    <source>
        <dbReference type="ARBA" id="ARBA00023136"/>
    </source>
</evidence>
<dbReference type="EMBL" id="BSPB01000006">
    <property type="protein sequence ID" value="GLS13821.1"/>
    <property type="molecule type" value="Genomic_DNA"/>
</dbReference>
<feature type="transmembrane region" description="Helical" evidence="6">
    <location>
        <begin position="47"/>
        <end position="75"/>
    </location>
</feature>
<feature type="transmembrane region" description="Helical" evidence="6">
    <location>
        <begin position="170"/>
        <end position="193"/>
    </location>
</feature>
<proteinExistence type="predicted"/>
<keyword evidence="5 6" id="KW-0472">Membrane</keyword>
<evidence type="ECO:0000256" key="2">
    <source>
        <dbReference type="ARBA" id="ARBA00022475"/>
    </source>
</evidence>
<feature type="transmembrane region" description="Helical" evidence="6">
    <location>
        <begin position="136"/>
        <end position="155"/>
    </location>
</feature>
<evidence type="ECO:0000256" key="3">
    <source>
        <dbReference type="ARBA" id="ARBA00022692"/>
    </source>
</evidence>
<dbReference type="Proteomes" id="UP001156903">
    <property type="component" value="Unassembled WGS sequence"/>
</dbReference>
<name>A0ABQ6C643_9BURK</name>
<dbReference type="InterPro" id="IPR022791">
    <property type="entry name" value="L-PG_synthase/AglD"/>
</dbReference>
<feature type="transmembrane region" description="Helical" evidence="6">
    <location>
        <begin position="277"/>
        <end position="298"/>
    </location>
</feature>
<reference evidence="8" key="1">
    <citation type="journal article" date="2019" name="Int. J. Syst. Evol. Microbiol.">
        <title>The Global Catalogue of Microorganisms (GCM) 10K type strain sequencing project: providing services to taxonomists for standard genome sequencing and annotation.</title>
        <authorList>
            <consortium name="The Broad Institute Genomics Platform"/>
            <consortium name="The Broad Institute Genome Sequencing Center for Infectious Disease"/>
            <person name="Wu L."/>
            <person name="Ma J."/>
        </authorList>
    </citation>
    <scope>NUCLEOTIDE SEQUENCE [LARGE SCALE GENOMIC DNA]</scope>
    <source>
        <strain evidence="8">NBRC 109341</strain>
    </source>
</reference>
<keyword evidence="3 6" id="KW-0812">Transmembrane</keyword>
<feature type="transmembrane region" description="Helical" evidence="6">
    <location>
        <begin position="247"/>
        <end position="265"/>
    </location>
</feature>
<evidence type="ECO:0000313" key="7">
    <source>
        <dbReference type="EMBL" id="GLS13821.1"/>
    </source>
</evidence>
<keyword evidence="4 6" id="KW-1133">Transmembrane helix</keyword>
<accession>A0ABQ6C643</accession>
<evidence type="ECO:0000256" key="6">
    <source>
        <dbReference type="SAM" id="Phobius"/>
    </source>
</evidence>
<keyword evidence="8" id="KW-1185">Reference proteome</keyword>
<sequence>MNSPTAPHLPIPLVRRVAHGLAVALLALASAYFVYQLWVNLHHLPAIAWTASTLGVLGLSVLGTLFTVILIALMWQCLLRDQGVHLGYRQALRIVAISQFGKYLPGNIGHYTGRALLAAKEGVPTGKTVATMAVEVVWTLAISSAFTVVALLVYVDDLHEGLVDNAHPGYMALLGGLMLFAPFIGVHLLNAVAPGISRKLGKGDLVAAPRLGTALLVSALMMLCFAVLGSVLWLQATVVFGHPEVDWLQLTLLFTLAWTAGYIVPGAPGGLGVREAVMLKLLAPQLGISVVLGLSLVMRLSSMGGDALAFALGWLDQRAQRTP</sequence>
<feature type="transmembrane region" description="Helical" evidence="6">
    <location>
        <begin position="214"/>
        <end position="235"/>
    </location>
</feature>
<evidence type="ECO:0000256" key="4">
    <source>
        <dbReference type="ARBA" id="ARBA00022989"/>
    </source>
</evidence>
<evidence type="ECO:0000256" key="1">
    <source>
        <dbReference type="ARBA" id="ARBA00004651"/>
    </source>
</evidence>
<dbReference type="Pfam" id="PF03706">
    <property type="entry name" value="LPG_synthase_TM"/>
    <property type="match status" value="1"/>
</dbReference>
<protein>
    <submittedName>
        <fullName evidence="7">Uncharacterized protein</fullName>
    </submittedName>
</protein>
<dbReference type="RefSeq" id="WP_284307121.1">
    <property type="nucleotide sequence ID" value="NZ_BSPB01000006.1"/>
</dbReference>
<feature type="transmembrane region" description="Helical" evidence="6">
    <location>
        <begin position="17"/>
        <end position="35"/>
    </location>
</feature>
<gene>
    <name evidence="7" type="ORF">GCM10007935_12510</name>
</gene>